<dbReference type="Proteomes" id="UP001302477">
    <property type="component" value="Chromosome"/>
</dbReference>
<proteinExistence type="predicted"/>
<evidence type="ECO:0000313" key="1">
    <source>
        <dbReference type="EMBL" id="WOX05068.1"/>
    </source>
</evidence>
<dbReference type="KEGG" id="mpaf:R5R33_15165"/>
<organism evidence="1 2">
    <name type="scientific">Microbulbifer pacificus</name>
    <dbReference type="NCBI Taxonomy" id="407164"/>
    <lineage>
        <taxon>Bacteria</taxon>
        <taxon>Pseudomonadati</taxon>
        <taxon>Pseudomonadota</taxon>
        <taxon>Gammaproteobacteria</taxon>
        <taxon>Cellvibrionales</taxon>
        <taxon>Microbulbiferaceae</taxon>
        <taxon>Microbulbifer</taxon>
    </lineage>
</organism>
<reference evidence="1 2" key="1">
    <citation type="submission" date="2023-10" db="EMBL/GenBank/DDBJ databases">
        <title>Description of Microbulbifer bruguierae sp. nov., isolated from the sediments of mangrove plant Bruguiera sexangula and comparative genomic analyses of the genus Microbulbifer.</title>
        <authorList>
            <person name="Long M."/>
        </authorList>
    </citation>
    <scope>NUCLEOTIDE SEQUENCE [LARGE SCALE GENOMIC DNA]</scope>
    <source>
        <strain evidence="1 2">SPO729</strain>
    </source>
</reference>
<dbReference type="EMBL" id="CP137555">
    <property type="protein sequence ID" value="WOX05068.1"/>
    <property type="molecule type" value="Genomic_DNA"/>
</dbReference>
<evidence type="ECO:0008006" key="3">
    <source>
        <dbReference type="Google" id="ProtNLM"/>
    </source>
</evidence>
<protein>
    <recommendedName>
        <fullName evidence="3">DUF5625 domain-containing protein</fullName>
    </recommendedName>
</protein>
<dbReference type="RefSeq" id="WP_318953542.1">
    <property type="nucleotide sequence ID" value="NZ_CP137555.1"/>
</dbReference>
<gene>
    <name evidence="1" type="ORF">R5R33_15165</name>
</gene>
<accession>A0AAU0MYI0</accession>
<keyword evidence="2" id="KW-1185">Reference proteome</keyword>
<dbReference type="AlphaFoldDB" id="A0AAU0MYI0"/>
<sequence length="181" mass="20108">MTRYILIVVIFLLSSDALAVEDTYLLFDVDVAGYANRDPVFLAVEGVHKGVNHLRIERHLLPIPPGEYRLGHIDFHEPFLGSFHGFAGSGARPRSLHLVPERGNKGGVKFVLQEGYINYIGVLNVSKNSKAQIELKFVSEKSLVRKACAINPGLLAEKLIKMVFAEDNNKEYKIGCESLTS</sequence>
<name>A0AAU0MYI0_9GAMM</name>
<evidence type="ECO:0000313" key="2">
    <source>
        <dbReference type="Proteomes" id="UP001302477"/>
    </source>
</evidence>